<comment type="caution">
    <text evidence="4">The sequence shown here is derived from an EMBL/GenBank/DDBJ whole genome shotgun (WGS) entry which is preliminary data.</text>
</comment>
<dbReference type="AlphaFoldDB" id="A0A5N5VZ86"/>
<dbReference type="OrthoDB" id="3628183at2"/>
<keyword evidence="5" id="KW-1185">Reference proteome</keyword>
<evidence type="ECO:0000259" key="3">
    <source>
        <dbReference type="PROSITE" id="PS51903"/>
    </source>
</evidence>
<evidence type="ECO:0000313" key="5">
    <source>
        <dbReference type="Proteomes" id="UP000327000"/>
    </source>
</evidence>
<dbReference type="RefSeq" id="WP_152265660.1">
    <property type="nucleotide sequence ID" value="NZ_VOKX01000116.1"/>
</dbReference>
<evidence type="ECO:0000256" key="2">
    <source>
        <dbReference type="SAM" id="MobiDB-lite"/>
    </source>
</evidence>
<proteinExistence type="predicted"/>
<dbReference type="GO" id="GO:0008233">
    <property type="term" value="F:peptidase activity"/>
    <property type="evidence" value="ECO:0007669"/>
    <property type="project" value="UniProtKB-KW"/>
</dbReference>
<keyword evidence="1" id="KW-0677">Repeat</keyword>
<evidence type="ECO:0000256" key="1">
    <source>
        <dbReference type="PROSITE-ProRule" id="PRU01251"/>
    </source>
</evidence>
<dbReference type="InterPro" id="IPR036628">
    <property type="entry name" value="Clp_N_dom_sf"/>
</dbReference>
<dbReference type="InterPro" id="IPR004176">
    <property type="entry name" value="Clp_R_N"/>
</dbReference>
<dbReference type="Proteomes" id="UP000327000">
    <property type="component" value="Unassembled WGS sequence"/>
</dbReference>
<dbReference type="Pfam" id="PF02861">
    <property type="entry name" value="Clp_N"/>
    <property type="match status" value="2"/>
</dbReference>
<dbReference type="Gene3D" id="1.10.1780.10">
    <property type="entry name" value="Clp, N-terminal domain"/>
    <property type="match status" value="2"/>
</dbReference>
<name>A0A5N5VZ86_STRMB</name>
<organism evidence="4 5">
    <name type="scientific">Streptomyces mobaraensis</name>
    <name type="common">Streptoverticillium mobaraense</name>
    <dbReference type="NCBI Taxonomy" id="35621"/>
    <lineage>
        <taxon>Bacteria</taxon>
        <taxon>Bacillati</taxon>
        <taxon>Actinomycetota</taxon>
        <taxon>Actinomycetes</taxon>
        <taxon>Kitasatosporales</taxon>
        <taxon>Streptomycetaceae</taxon>
        <taxon>Streptomyces</taxon>
    </lineage>
</organism>
<dbReference type="GO" id="GO:0006508">
    <property type="term" value="P:proteolysis"/>
    <property type="evidence" value="ECO:0007669"/>
    <property type="project" value="UniProtKB-KW"/>
</dbReference>
<dbReference type="PROSITE" id="PS51903">
    <property type="entry name" value="CLP_R"/>
    <property type="match status" value="1"/>
</dbReference>
<keyword evidence="4" id="KW-0645">Protease</keyword>
<evidence type="ECO:0000313" key="4">
    <source>
        <dbReference type="EMBL" id="KAB7834251.1"/>
    </source>
</evidence>
<feature type="region of interest" description="Disordered" evidence="2">
    <location>
        <begin position="98"/>
        <end position="124"/>
    </location>
</feature>
<dbReference type="EMBL" id="VOKX01000116">
    <property type="protein sequence ID" value="KAB7834251.1"/>
    <property type="molecule type" value="Genomic_DNA"/>
</dbReference>
<sequence>MFERFTKEARFAVIGAQEEARLLRHSRIGAEHLLAAVAGRPQSLGGAALFRLGITPEACREAIRSTGSLDEDDAEALRSLGIDLSAVRARAERAFGPGALDRGASGTSGAGGADETASRWWPFRSPKGSRPHVPFAAEAKRALEQSLREALARKENWIGTEHIVLGVLTLDHPSTVKVLRALGTAPEALRADLLAHLRPAA</sequence>
<gene>
    <name evidence="4" type="ORF">FRZ00_30045</name>
</gene>
<keyword evidence="4" id="KW-0378">Hydrolase</keyword>
<dbReference type="SUPFAM" id="SSF81923">
    <property type="entry name" value="Double Clp-N motif"/>
    <property type="match status" value="2"/>
</dbReference>
<reference evidence="4 5" key="1">
    <citation type="journal article" date="2019" name="Microb. Cell Fact.">
        <title>Exploring novel herbicidin analogues by transcriptional regulator overexpression and MS/MS molecular networking.</title>
        <authorList>
            <person name="Shi Y."/>
            <person name="Gu R."/>
            <person name="Li Y."/>
            <person name="Wang X."/>
            <person name="Ren W."/>
            <person name="Li X."/>
            <person name="Wang L."/>
            <person name="Xie Y."/>
            <person name="Hong B."/>
        </authorList>
    </citation>
    <scope>NUCLEOTIDE SEQUENCE [LARGE SCALE GENOMIC DNA]</scope>
    <source>
        <strain evidence="4 5">US-43</strain>
    </source>
</reference>
<feature type="domain" description="Clp R" evidence="3">
    <location>
        <begin position="2"/>
        <end position="200"/>
    </location>
</feature>
<accession>A0A5N5VZ86</accession>
<protein>
    <submittedName>
        <fullName evidence="4">Clp protease</fullName>
    </submittedName>
</protein>